<dbReference type="Proteomes" id="UP000198211">
    <property type="component" value="Unassembled WGS sequence"/>
</dbReference>
<dbReference type="EMBL" id="NBNE01002870">
    <property type="protein sequence ID" value="OWZ09217.1"/>
    <property type="molecule type" value="Genomic_DNA"/>
</dbReference>
<evidence type="ECO:0000313" key="3">
    <source>
        <dbReference type="Proteomes" id="UP000198211"/>
    </source>
</evidence>
<keyword evidence="1" id="KW-0472">Membrane</keyword>
<feature type="transmembrane region" description="Helical" evidence="1">
    <location>
        <begin position="12"/>
        <end position="30"/>
    </location>
</feature>
<sequence length="246" mass="28593">MTSIRRVGCPTYFAVLIVMLFLVYSVTAQLEAKEVATIPRLAQSADMGENAVATVRFLRGGGSNGGVSPEVGRNEERGILPSMFKFKTPSYYLTKWTLKLKLHDINDVPTPGNVFLEDFIRLRVPLREDYLLLWMSYALKYMKKEVRQWPEDNATYIPKFWKEYVPDEQIPALFVAMQKRPQMRAFAIQLQQKLEYYARTKPNWKPTRLYWLLVGSVILNSIWCCISVLSVDIQNSLLQYTCYTYM</sequence>
<evidence type="ECO:0000256" key="1">
    <source>
        <dbReference type="SAM" id="Phobius"/>
    </source>
</evidence>
<feature type="transmembrane region" description="Helical" evidence="1">
    <location>
        <begin position="209"/>
        <end position="231"/>
    </location>
</feature>
<keyword evidence="3" id="KW-1185">Reference proteome</keyword>
<accession>A0A225VWN8</accession>
<dbReference type="AlphaFoldDB" id="A0A225VWN8"/>
<name>A0A225VWN8_9STRA</name>
<protein>
    <submittedName>
        <fullName evidence="2">RxLR effector protein</fullName>
    </submittedName>
</protein>
<gene>
    <name evidence="2" type="ORF">PHMEG_00018114</name>
</gene>
<keyword evidence="1" id="KW-0812">Transmembrane</keyword>
<keyword evidence="1" id="KW-1133">Transmembrane helix</keyword>
<organism evidence="2 3">
    <name type="scientific">Phytophthora megakarya</name>
    <dbReference type="NCBI Taxonomy" id="4795"/>
    <lineage>
        <taxon>Eukaryota</taxon>
        <taxon>Sar</taxon>
        <taxon>Stramenopiles</taxon>
        <taxon>Oomycota</taxon>
        <taxon>Peronosporomycetes</taxon>
        <taxon>Peronosporales</taxon>
        <taxon>Peronosporaceae</taxon>
        <taxon>Phytophthora</taxon>
    </lineage>
</organism>
<proteinExistence type="predicted"/>
<evidence type="ECO:0000313" key="2">
    <source>
        <dbReference type="EMBL" id="OWZ09217.1"/>
    </source>
</evidence>
<comment type="caution">
    <text evidence="2">The sequence shown here is derived from an EMBL/GenBank/DDBJ whole genome shotgun (WGS) entry which is preliminary data.</text>
</comment>
<reference evidence="3" key="1">
    <citation type="submission" date="2017-03" db="EMBL/GenBank/DDBJ databases">
        <title>Phytopthora megakarya and P. palmivora, two closely related causual agents of cacao black pod achieved similar genome size and gene model numbers by different mechanisms.</title>
        <authorList>
            <person name="Ali S."/>
            <person name="Shao J."/>
            <person name="Larry D.J."/>
            <person name="Kronmiller B."/>
            <person name="Shen D."/>
            <person name="Strem M.D."/>
            <person name="Melnick R.L."/>
            <person name="Guiltinan M.J."/>
            <person name="Tyler B.M."/>
            <person name="Meinhardt L.W."/>
            <person name="Bailey B.A."/>
        </authorList>
    </citation>
    <scope>NUCLEOTIDE SEQUENCE [LARGE SCALE GENOMIC DNA]</scope>
    <source>
        <strain evidence="3">zdho120</strain>
    </source>
</reference>